<evidence type="ECO:0000256" key="8">
    <source>
        <dbReference type="SAM" id="Phobius"/>
    </source>
</evidence>
<dbReference type="NCBIfam" id="TIGR03008">
    <property type="entry name" value="pepcterm_CAAX"/>
    <property type="match status" value="1"/>
</dbReference>
<sequence length="542" mass="60556">MAIRWMVLLVILALELVVMTARYKVPPLLANNVSWPAWLFHFSNEIWSVSLWITGACLVFLSPRLKGILSNSQEQSSEYRWLIWLVFHALAFATFAVVTALIFETPTNLARLSLSWFVGWVALAGATLLLWLLTLAPGHFWLRLLRQEYTALLMGCLLGICVWMLIAMLSQYETSLLGQNEFWNSLAVPTLQLVRFLLGWFYTDLTYQPEIFLLGTASFQVEISYACSGIEGISLITIFLAIYLWLFRKELRFPQAFWLFPLGIIVIWLANAVRIAMLIAIGASFSPEIALQGFHAQAGWIAFTIIALGVIALSKQMRFFTITKPDVPSVKTSKPLAAALLVPLLVLMAATMVTSASSSGFDTLYPLRVVAIAIVLCYFRKAYDGLGWGWTWQAPAIGTAVFMIWMLLEPDVDSSKTALSQGLAELTSGSAAAWLAFRVLGSVITVPLAEELAFRGYLIRKLIAKDFENVPLGQFSWFSFMLTSVLFGLLHERWIAGTLAGMCYALALYRRGQIGDAVIAHMTTNALIAIFVLTQLRWSLWS</sequence>
<feature type="transmembrane region" description="Helical" evidence="8">
    <location>
        <begin position="115"/>
        <end position="137"/>
    </location>
</feature>
<dbReference type="InterPro" id="IPR019127">
    <property type="entry name" value="Exosortase"/>
</dbReference>
<evidence type="ECO:0000256" key="2">
    <source>
        <dbReference type="ARBA" id="ARBA00022475"/>
    </source>
</evidence>
<feature type="domain" description="CAAX prenyl protease 2/Lysostaphin resistance protein A-like" evidence="9">
    <location>
        <begin position="434"/>
        <end position="527"/>
    </location>
</feature>
<protein>
    <submittedName>
        <fullName evidence="10">Exosortase E/protease, VPEID-CTERM system</fullName>
        <ecNumber evidence="10">3.4.22.-</ecNumber>
    </submittedName>
</protein>
<proteinExistence type="predicted"/>
<keyword evidence="2" id="KW-1003">Cell membrane</keyword>
<feature type="transmembrane region" description="Helical" evidence="8">
    <location>
        <begin position="470"/>
        <end position="488"/>
    </location>
</feature>
<dbReference type="Proteomes" id="UP001160519">
    <property type="component" value="Unassembled WGS sequence"/>
</dbReference>
<feature type="transmembrane region" description="Helical" evidence="8">
    <location>
        <begin position="294"/>
        <end position="314"/>
    </location>
</feature>
<keyword evidence="3" id="KW-0645">Protease</keyword>
<feature type="transmembrane region" description="Helical" evidence="8">
    <location>
        <begin position="386"/>
        <end position="408"/>
    </location>
</feature>
<dbReference type="InterPro" id="IPR026392">
    <property type="entry name" value="Exo/Archaeosortase_dom"/>
</dbReference>
<evidence type="ECO:0000256" key="6">
    <source>
        <dbReference type="ARBA" id="ARBA00022989"/>
    </source>
</evidence>
<reference evidence="10" key="1">
    <citation type="submission" date="2023-01" db="EMBL/GenBank/DDBJ databases">
        <title>Biogeochemical cycle of methane in antarctic sediments.</title>
        <authorList>
            <person name="Roldan D.M."/>
            <person name="Menes R.J."/>
        </authorList>
    </citation>
    <scope>NUCLEOTIDE SEQUENCE [LARGE SCALE GENOMIC DNA]</scope>
    <source>
        <strain evidence="10">K-2018 MAG008</strain>
    </source>
</reference>
<feature type="transmembrane region" description="Helical" evidence="8">
    <location>
        <begin position="38"/>
        <end position="61"/>
    </location>
</feature>
<organism evidence="10 11">
    <name type="scientific">Candidatus Methylobacter titanis</name>
    <dbReference type="NCBI Taxonomy" id="3053457"/>
    <lineage>
        <taxon>Bacteria</taxon>
        <taxon>Pseudomonadati</taxon>
        <taxon>Pseudomonadota</taxon>
        <taxon>Gammaproteobacteria</taxon>
        <taxon>Methylococcales</taxon>
        <taxon>Methylococcaceae</taxon>
        <taxon>Methylobacter</taxon>
    </lineage>
</organism>
<comment type="subcellular location">
    <subcellularLocation>
        <location evidence="1">Cell membrane</location>
        <topology evidence="1">Multi-pass membrane protein</topology>
    </subcellularLocation>
</comment>
<evidence type="ECO:0000259" key="9">
    <source>
        <dbReference type="Pfam" id="PF02517"/>
    </source>
</evidence>
<dbReference type="GO" id="GO:0004175">
    <property type="term" value="F:endopeptidase activity"/>
    <property type="evidence" value="ECO:0007669"/>
    <property type="project" value="UniProtKB-ARBA"/>
</dbReference>
<keyword evidence="4 8" id="KW-0812">Transmembrane</keyword>
<dbReference type="EC" id="3.4.22.-" evidence="10"/>
<feature type="transmembrane region" description="Helical" evidence="8">
    <location>
        <begin position="223"/>
        <end position="246"/>
    </location>
</feature>
<feature type="transmembrane region" description="Helical" evidence="8">
    <location>
        <begin position="335"/>
        <end position="357"/>
    </location>
</feature>
<dbReference type="EMBL" id="JAQSDF010000014">
    <property type="protein sequence ID" value="MDI1230795.1"/>
    <property type="molecule type" value="Genomic_DNA"/>
</dbReference>
<name>A0AA43Q364_9GAMM</name>
<feature type="transmembrane region" description="Helical" evidence="8">
    <location>
        <begin position="149"/>
        <end position="169"/>
    </location>
</feature>
<dbReference type="InterPro" id="IPR026420">
    <property type="entry name" value="Exo_VPEID"/>
</dbReference>
<feature type="transmembrane region" description="Helical" evidence="8">
    <location>
        <begin position="517"/>
        <end position="538"/>
    </location>
</feature>
<dbReference type="GO" id="GO:0005886">
    <property type="term" value="C:plasma membrane"/>
    <property type="evidence" value="ECO:0007669"/>
    <property type="project" value="UniProtKB-SubCell"/>
</dbReference>
<keyword evidence="7 8" id="KW-0472">Membrane</keyword>
<dbReference type="NCBIfam" id="TIGR04162">
    <property type="entry name" value="exo_VPEID"/>
    <property type="match status" value="1"/>
</dbReference>
<gene>
    <name evidence="10" type="primary">xrtE</name>
    <name evidence="10" type="ORF">PSU93_06580</name>
</gene>
<feature type="transmembrane region" description="Helical" evidence="8">
    <location>
        <begin position="81"/>
        <end position="103"/>
    </location>
</feature>
<evidence type="ECO:0000256" key="7">
    <source>
        <dbReference type="ARBA" id="ARBA00023136"/>
    </source>
</evidence>
<keyword evidence="6 8" id="KW-1133">Transmembrane helix</keyword>
<evidence type="ECO:0000313" key="11">
    <source>
        <dbReference type="Proteomes" id="UP001160519"/>
    </source>
</evidence>
<comment type="caution">
    <text evidence="10">The sequence shown here is derived from an EMBL/GenBank/DDBJ whole genome shotgun (WGS) entry which is preliminary data.</text>
</comment>
<dbReference type="InterPro" id="IPR014346">
    <property type="entry name" value="Prenyl_protease-related"/>
</dbReference>
<evidence type="ECO:0000256" key="3">
    <source>
        <dbReference type="ARBA" id="ARBA00022670"/>
    </source>
</evidence>
<dbReference type="NCBIfam" id="TIGR04178">
    <property type="entry name" value="exo_archaeo"/>
    <property type="match status" value="1"/>
</dbReference>
<dbReference type="InterPro" id="IPR003675">
    <property type="entry name" value="Rce1/LyrA-like_dom"/>
</dbReference>
<feature type="transmembrane region" description="Helical" evidence="8">
    <location>
        <begin position="258"/>
        <end position="282"/>
    </location>
</feature>
<dbReference type="Pfam" id="PF09721">
    <property type="entry name" value="Exosortase_EpsH"/>
    <property type="match status" value="1"/>
</dbReference>
<dbReference type="GO" id="GO:0080120">
    <property type="term" value="P:CAAX-box protein maturation"/>
    <property type="evidence" value="ECO:0007669"/>
    <property type="project" value="UniProtKB-ARBA"/>
</dbReference>
<keyword evidence="11" id="KW-1185">Reference proteome</keyword>
<evidence type="ECO:0000256" key="1">
    <source>
        <dbReference type="ARBA" id="ARBA00004651"/>
    </source>
</evidence>
<dbReference type="AlphaFoldDB" id="A0AA43Q364"/>
<evidence type="ECO:0000256" key="4">
    <source>
        <dbReference type="ARBA" id="ARBA00022692"/>
    </source>
</evidence>
<keyword evidence="5 10" id="KW-0378">Hydrolase</keyword>
<dbReference type="GO" id="GO:0006508">
    <property type="term" value="P:proteolysis"/>
    <property type="evidence" value="ECO:0007669"/>
    <property type="project" value="UniProtKB-KW"/>
</dbReference>
<dbReference type="Pfam" id="PF02517">
    <property type="entry name" value="Rce1-like"/>
    <property type="match status" value="1"/>
</dbReference>
<feature type="transmembrane region" description="Helical" evidence="8">
    <location>
        <begin position="363"/>
        <end position="379"/>
    </location>
</feature>
<evidence type="ECO:0000256" key="5">
    <source>
        <dbReference type="ARBA" id="ARBA00022801"/>
    </source>
</evidence>
<evidence type="ECO:0000313" key="10">
    <source>
        <dbReference type="EMBL" id="MDI1230795.1"/>
    </source>
</evidence>
<accession>A0AA43Q364</accession>